<keyword evidence="1" id="KW-0812">Transmembrane</keyword>
<protein>
    <submittedName>
        <fullName evidence="2">Hypothetical membrane protein</fullName>
    </submittedName>
</protein>
<feature type="transmembrane region" description="Helical" evidence="1">
    <location>
        <begin position="29"/>
        <end position="47"/>
    </location>
</feature>
<dbReference type="EMBL" id="CP000252">
    <property type="protein sequence ID" value="ABC78448.1"/>
    <property type="molecule type" value="Genomic_DNA"/>
</dbReference>
<accession>Q2LWI4</accession>
<dbReference type="KEGG" id="sat:SYN_00089"/>
<dbReference type="Proteomes" id="UP000001933">
    <property type="component" value="Chromosome"/>
</dbReference>
<proteinExistence type="predicted"/>
<dbReference type="STRING" id="56780.SYN_00089"/>
<gene>
    <name evidence="2" type="ORF">SYN_00089</name>
</gene>
<keyword evidence="1" id="KW-0472">Membrane</keyword>
<dbReference type="AlphaFoldDB" id="Q2LWI4"/>
<evidence type="ECO:0000313" key="3">
    <source>
        <dbReference type="Proteomes" id="UP000001933"/>
    </source>
</evidence>
<keyword evidence="1" id="KW-1133">Transmembrane helix</keyword>
<dbReference type="HOGENOM" id="CLU_3030797_0_0_7"/>
<organism evidence="2 3">
    <name type="scientific">Syntrophus aciditrophicus (strain SB)</name>
    <dbReference type="NCBI Taxonomy" id="56780"/>
    <lineage>
        <taxon>Bacteria</taxon>
        <taxon>Pseudomonadati</taxon>
        <taxon>Thermodesulfobacteriota</taxon>
        <taxon>Syntrophia</taxon>
        <taxon>Syntrophales</taxon>
        <taxon>Syntrophaceae</taxon>
        <taxon>Syntrophus</taxon>
    </lineage>
</organism>
<evidence type="ECO:0000256" key="1">
    <source>
        <dbReference type="SAM" id="Phobius"/>
    </source>
</evidence>
<evidence type="ECO:0000313" key="2">
    <source>
        <dbReference type="EMBL" id="ABC78448.1"/>
    </source>
</evidence>
<sequence length="55" mass="6242">MTSSAFYFKERNVFRKDLTSVANRERADILLDSLLLLGLALLCLAFHRPVFSGQP</sequence>
<keyword evidence="3" id="KW-1185">Reference proteome</keyword>
<name>Q2LWI4_SYNAS</name>
<reference evidence="2 3" key="1">
    <citation type="journal article" date="2007" name="Proc. Natl. Acad. Sci. U.S.A.">
        <title>The genome of Syntrophus aciditrophicus: life at the thermodynamic limit of microbial growth.</title>
        <authorList>
            <person name="McInerney M.J."/>
            <person name="Rohlin L."/>
            <person name="Mouttaki H."/>
            <person name="Kim U."/>
            <person name="Krupp R.S."/>
            <person name="Rios-Hernandez L."/>
            <person name="Sieber J."/>
            <person name="Struchtemeyer C.G."/>
            <person name="Bhattacharyya A."/>
            <person name="Campbell J.W."/>
            <person name="Gunsalus R.P."/>
        </authorList>
    </citation>
    <scope>NUCLEOTIDE SEQUENCE [LARGE SCALE GENOMIC DNA]</scope>
    <source>
        <strain evidence="2 3">SB</strain>
    </source>
</reference>
<dbReference type="InParanoid" id="Q2LWI4"/>